<evidence type="ECO:0000256" key="3">
    <source>
        <dbReference type="ARBA" id="ARBA00023002"/>
    </source>
</evidence>
<keyword evidence="8" id="KW-0521">NADP</keyword>
<feature type="binding site" evidence="8">
    <location>
        <position position="228"/>
    </location>
    <ligand>
        <name>sn-glycerol 3-phosphate</name>
        <dbReference type="ChEBI" id="CHEBI:57597"/>
    </ligand>
</feature>
<evidence type="ECO:0000256" key="1">
    <source>
        <dbReference type="ARBA" id="ARBA00011009"/>
    </source>
</evidence>
<keyword evidence="15" id="KW-1185">Reference proteome</keyword>
<keyword evidence="8" id="KW-0963">Cytoplasm</keyword>
<keyword evidence="7 8" id="KW-1208">Phospholipid metabolism</keyword>
<feature type="binding site" evidence="8">
    <location>
        <position position="5"/>
    </location>
    <ligand>
        <name>NADPH</name>
        <dbReference type="ChEBI" id="CHEBI:57783"/>
    </ligand>
</feature>
<dbReference type="PANTHER" id="PTHR11728">
    <property type="entry name" value="GLYCEROL-3-PHOSPHATE DEHYDROGENASE"/>
    <property type="match status" value="1"/>
</dbReference>
<feature type="compositionally biased region" description="Basic and acidic residues" evidence="11">
    <location>
        <begin position="288"/>
        <end position="307"/>
    </location>
</feature>
<dbReference type="EMBL" id="BAAAYU010000001">
    <property type="protein sequence ID" value="GAA3627182.1"/>
    <property type="molecule type" value="Genomic_DNA"/>
</dbReference>
<feature type="binding site" evidence="8">
    <location>
        <position position="79"/>
    </location>
    <ligand>
        <name>NADPH</name>
        <dbReference type="ChEBI" id="CHEBI:57783"/>
    </ligand>
</feature>
<accession>A0ABP7A930</accession>
<dbReference type="Gene3D" id="1.10.1040.10">
    <property type="entry name" value="N-(1-d-carboxylethyl)-l-norvaline Dehydrogenase, domain 2"/>
    <property type="match status" value="1"/>
</dbReference>
<dbReference type="PRINTS" id="PR00077">
    <property type="entry name" value="GPDHDRGNASE"/>
</dbReference>
<name>A0ABP7A930_9MICO</name>
<dbReference type="InterPro" id="IPR006168">
    <property type="entry name" value="G3P_DH_NAD-dep"/>
</dbReference>
<comment type="subcellular location">
    <subcellularLocation>
        <location evidence="8">Cytoplasm</location>
    </subcellularLocation>
</comment>
<dbReference type="Gene3D" id="3.40.50.720">
    <property type="entry name" value="NAD(P)-binding Rossmann-like Domain"/>
    <property type="match status" value="1"/>
</dbReference>
<feature type="region of interest" description="Disordered" evidence="11">
    <location>
        <begin position="288"/>
        <end position="318"/>
    </location>
</feature>
<dbReference type="HAMAP" id="MF_00394">
    <property type="entry name" value="NAD_Glyc3P_dehydrog"/>
    <property type="match status" value="1"/>
</dbReference>
<feature type="binding site" evidence="8">
    <location>
        <position position="2"/>
    </location>
    <ligand>
        <name>NADPH</name>
        <dbReference type="ChEBI" id="CHEBI:57783"/>
    </ligand>
</feature>
<dbReference type="InterPro" id="IPR036291">
    <property type="entry name" value="NAD(P)-bd_dom_sf"/>
</dbReference>
<evidence type="ECO:0000313" key="15">
    <source>
        <dbReference type="Proteomes" id="UP001501697"/>
    </source>
</evidence>
<dbReference type="EC" id="1.1.1.94" evidence="8"/>
<feature type="domain" description="Glycerol-3-phosphate dehydrogenase NAD-dependent N-terminal" evidence="12">
    <location>
        <begin position="1"/>
        <end position="133"/>
    </location>
</feature>
<keyword evidence="2 8" id="KW-0444">Lipid biosynthesis</keyword>
<dbReference type="PANTHER" id="PTHR11728:SF1">
    <property type="entry name" value="GLYCEROL-3-PHOSPHATE DEHYDROGENASE [NAD(+)] 2, CHLOROPLASTIC"/>
    <property type="match status" value="1"/>
</dbReference>
<dbReference type="InterPro" id="IPR008927">
    <property type="entry name" value="6-PGluconate_DH-like_C_sf"/>
</dbReference>
<evidence type="ECO:0000256" key="7">
    <source>
        <dbReference type="ARBA" id="ARBA00023264"/>
    </source>
</evidence>
<feature type="binding site" evidence="8">
    <location>
        <position position="227"/>
    </location>
    <ligand>
        <name>sn-glycerol 3-phosphate</name>
        <dbReference type="ChEBI" id="CHEBI:57597"/>
    </ligand>
</feature>
<comment type="caution">
    <text evidence="8">Lacks conserved residue(s) required for the propagation of feature annotation.</text>
</comment>
<evidence type="ECO:0000259" key="13">
    <source>
        <dbReference type="Pfam" id="PF07479"/>
    </source>
</evidence>
<dbReference type="InterPro" id="IPR006109">
    <property type="entry name" value="G3P_DH_NAD-dep_C"/>
</dbReference>
<evidence type="ECO:0000313" key="14">
    <source>
        <dbReference type="EMBL" id="GAA3627182.1"/>
    </source>
</evidence>
<dbReference type="SUPFAM" id="SSF51735">
    <property type="entry name" value="NAD(P)-binding Rossmann-fold domains"/>
    <property type="match status" value="1"/>
</dbReference>
<feature type="active site" description="Proton acceptor" evidence="8">
    <location>
        <position position="164"/>
    </location>
</feature>
<comment type="catalytic activity">
    <reaction evidence="8">
        <text>sn-glycerol 3-phosphate + NAD(+) = dihydroxyacetone phosphate + NADH + H(+)</text>
        <dbReference type="Rhea" id="RHEA:11092"/>
        <dbReference type="ChEBI" id="CHEBI:15378"/>
        <dbReference type="ChEBI" id="CHEBI:57540"/>
        <dbReference type="ChEBI" id="CHEBI:57597"/>
        <dbReference type="ChEBI" id="CHEBI:57642"/>
        <dbReference type="ChEBI" id="CHEBI:57945"/>
        <dbReference type="EC" id="1.1.1.94"/>
    </reaction>
</comment>
<evidence type="ECO:0000256" key="6">
    <source>
        <dbReference type="ARBA" id="ARBA00023209"/>
    </source>
</evidence>
<evidence type="ECO:0000256" key="11">
    <source>
        <dbReference type="SAM" id="MobiDB-lite"/>
    </source>
</evidence>
<feature type="binding site" evidence="8">
    <location>
        <position position="21"/>
    </location>
    <ligand>
        <name>NADPH</name>
        <dbReference type="ChEBI" id="CHEBI:57783"/>
    </ligand>
</feature>
<protein>
    <recommendedName>
        <fullName evidence="8">Glycerol-3-phosphate dehydrogenase [NAD(P)+]</fullName>
        <ecNumber evidence="8">1.1.1.94</ecNumber>
    </recommendedName>
    <alternativeName>
        <fullName evidence="8">NAD(P)(+)-dependent glycerol-3-phosphate dehydrogenase</fullName>
    </alternativeName>
    <alternativeName>
        <fullName evidence="8">NAD(P)H-dependent dihydroxyacetone-phosphate reductase</fullName>
    </alternativeName>
</protein>
<sequence>MWARRPELAHEIHEAKRNSEYLPGINLPREMSATHHLSEAVEGAEQVYLSIPSQAVRQNLKAIRPLLIDSDVPVVSLMKGVERRTGLRMSQVIEQELHCDPARIAVASGPNLALEIAREQPTAAVISSTSQETADAVARRARNRYFRSFVNTDVIGTEFGGVLKNLIAVAIGIVDGVGYGENTKASIITRGLVEMTDFAVAFGAHHETLQGLAGLGDLIATCQSPLSRNNTAGRLLGQGYRFDDVVKQMNQTAEGLASVAPVLQLAREVGVEMPIVEQVKMVLDGTMDPRDIAPHLTTDDDTPKGERTQNGQAGGGGALWRSLQRALDQFRNGGRGAEGDRP</sequence>
<dbReference type="Proteomes" id="UP001501697">
    <property type="component" value="Unassembled WGS sequence"/>
</dbReference>
<dbReference type="NCBIfam" id="NF000942">
    <property type="entry name" value="PRK00094.1-4"/>
    <property type="match status" value="1"/>
</dbReference>
<keyword evidence="6 8" id="KW-0594">Phospholipid biosynthesis</keyword>
<evidence type="ECO:0000259" key="12">
    <source>
        <dbReference type="Pfam" id="PF01210"/>
    </source>
</evidence>
<dbReference type="Pfam" id="PF07479">
    <property type="entry name" value="NAD_Gly3P_dh_C"/>
    <property type="match status" value="1"/>
</dbReference>
<feature type="binding site" evidence="8">
    <location>
        <position position="228"/>
    </location>
    <ligand>
        <name>NADPH</name>
        <dbReference type="ChEBI" id="CHEBI:57783"/>
    </ligand>
</feature>
<feature type="binding site" evidence="8">
    <location>
        <position position="229"/>
    </location>
    <ligand>
        <name>sn-glycerol 3-phosphate</name>
        <dbReference type="ChEBI" id="CHEBI:57597"/>
    </ligand>
</feature>
<feature type="domain" description="Glycerol-3-phosphate dehydrogenase NAD-dependent C-terminal" evidence="13">
    <location>
        <begin position="153"/>
        <end position="292"/>
    </location>
</feature>
<reference evidence="15" key="1">
    <citation type="journal article" date="2019" name="Int. J. Syst. Evol. Microbiol.">
        <title>The Global Catalogue of Microorganisms (GCM) 10K type strain sequencing project: providing services to taxonomists for standard genome sequencing and annotation.</title>
        <authorList>
            <consortium name="The Broad Institute Genomics Platform"/>
            <consortium name="The Broad Institute Genome Sequencing Center for Infectious Disease"/>
            <person name="Wu L."/>
            <person name="Ma J."/>
        </authorList>
    </citation>
    <scope>NUCLEOTIDE SEQUENCE [LARGE SCALE GENOMIC DNA]</scope>
    <source>
        <strain evidence="15">JCM 16544</strain>
    </source>
</reference>
<dbReference type="PROSITE" id="PS00957">
    <property type="entry name" value="NAD_G3PDH"/>
    <property type="match status" value="1"/>
</dbReference>
<keyword evidence="5 8" id="KW-0443">Lipid metabolism</keyword>
<comment type="similarity">
    <text evidence="1 8 9">Belongs to the NAD-dependent glycerol-3-phosphate dehydrogenase family.</text>
</comment>
<comment type="pathway">
    <text evidence="8">Membrane lipid metabolism; glycerophospholipid metabolism.</text>
</comment>
<evidence type="ECO:0000256" key="4">
    <source>
        <dbReference type="ARBA" id="ARBA00023027"/>
    </source>
</evidence>
<keyword evidence="8" id="KW-0547">Nucleotide-binding</keyword>
<dbReference type="Pfam" id="PF01210">
    <property type="entry name" value="NAD_Gly3P_dh_N"/>
    <property type="match status" value="1"/>
</dbReference>
<feature type="binding site" evidence="8">
    <location>
        <position position="164"/>
    </location>
    <ligand>
        <name>sn-glycerol 3-phosphate</name>
        <dbReference type="ChEBI" id="CHEBI:57597"/>
    </ligand>
</feature>
<comment type="catalytic activity">
    <reaction evidence="8 10">
        <text>sn-glycerol 3-phosphate + NADP(+) = dihydroxyacetone phosphate + NADPH + H(+)</text>
        <dbReference type="Rhea" id="RHEA:11096"/>
        <dbReference type="ChEBI" id="CHEBI:15378"/>
        <dbReference type="ChEBI" id="CHEBI:57597"/>
        <dbReference type="ChEBI" id="CHEBI:57642"/>
        <dbReference type="ChEBI" id="CHEBI:57783"/>
        <dbReference type="ChEBI" id="CHEBI:58349"/>
        <dbReference type="EC" id="1.1.1.94"/>
    </reaction>
</comment>
<evidence type="ECO:0000256" key="10">
    <source>
        <dbReference type="RuleBase" id="RU000439"/>
    </source>
</evidence>
<evidence type="ECO:0000256" key="5">
    <source>
        <dbReference type="ARBA" id="ARBA00023098"/>
    </source>
</evidence>
<dbReference type="SUPFAM" id="SSF48179">
    <property type="entry name" value="6-phosphogluconate dehydrogenase C-terminal domain-like"/>
    <property type="match status" value="1"/>
</dbReference>
<dbReference type="InterPro" id="IPR013328">
    <property type="entry name" value="6PGD_dom2"/>
</dbReference>
<keyword evidence="3 8" id="KW-0560">Oxidoreductase</keyword>
<dbReference type="PIRSF" id="PIRSF000114">
    <property type="entry name" value="Glycerol-3-P_dh"/>
    <property type="match status" value="1"/>
</dbReference>
<dbReference type="InterPro" id="IPR011128">
    <property type="entry name" value="G3P_DH_NAD-dep_N"/>
</dbReference>
<gene>
    <name evidence="8" type="primary">gpsA</name>
    <name evidence="14" type="ORF">GCM10022200_06970</name>
</gene>
<feature type="binding site" evidence="8">
    <location>
        <position position="254"/>
    </location>
    <ligand>
        <name>NADPH</name>
        <dbReference type="ChEBI" id="CHEBI:57783"/>
    </ligand>
</feature>
<feature type="binding site" evidence="8">
    <location>
        <position position="113"/>
    </location>
    <ligand>
        <name>NADPH</name>
        <dbReference type="ChEBI" id="CHEBI:57783"/>
    </ligand>
</feature>
<evidence type="ECO:0000256" key="8">
    <source>
        <dbReference type="HAMAP-Rule" id="MF_00394"/>
    </source>
</evidence>
<feature type="binding site" evidence="8">
    <location>
        <position position="109"/>
    </location>
    <ligand>
        <name>sn-glycerol 3-phosphate</name>
        <dbReference type="ChEBI" id="CHEBI:57597"/>
    </ligand>
</feature>
<feature type="binding site" evidence="8">
    <location>
        <position position="79"/>
    </location>
    <ligand>
        <name>sn-glycerol 3-phosphate</name>
        <dbReference type="ChEBI" id="CHEBI:57597"/>
    </ligand>
</feature>
<comment type="function">
    <text evidence="8">Catalyzes the reduction of the glycolytic intermediate dihydroxyacetone phosphate (DHAP) to sn-glycerol 3-phosphate (G3P), the key precursor for phospholipid synthesis.</text>
</comment>
<proteinExistence type="inferred from homology"/>
<comment type="caution">
    <text evidence="14">The sequence shown here is derived from an EMBL/GenBank/DDBJ whole genome shotgun (WGS) entry which is preliminary data.</text>
</comment>
<dbReference type="NCBIfam" id="NF000940">
    <property type="entry name" value="PRK00094.1-2"/>
    <property type="match status" value="1"/>
</dbReference>
<keyword evidence="4 8" id="KW-0520">NAD</keyword>
<organism evidence="14 15">
    <name type="scientific">Microbacterium awajiense</name>
    <dbReference type="NCBI Taxonomy" id="415214"/>
    <lineage>
        <taxon>Bacteria</taxon>
        <taxon>Bacillati</taxon>
        <taxon>Actinomycetota</taxon>
        <taxon>Actinomycetes</taxon>
        <taxon>Micrococcales</taxon>
        <taxon>Microbacteriaceae</taxon>
        <taxon>Microbacterium</taxon>
    </lineage>
</organism>
<evidence type="ECO:0000256" key="2">
    <source>
        <dbReference type="ARBA" id="ARBA00022516"/>
    </source>
</evidence>
<feature type="binding site" evidence="8">
    <location>
        <position position="217"/>
    </location>
    <ligand>
        <name>sn-glycerol 3-phosphate</name>
        <dbReference type="ChEBI" id="CHEBI:57597"/>
    </ligand>
</feature>
<evidence type="ECO:0000256" key="9">
    <source>
        <dbReference type="RuleBase" id="RU000437"/>
    </source>
</evidence>
<feature type="binding site" evidence="8">
    <location>
        <position position="4"/>
    </location>
    <ligand>
        <name>NADPH</name>
        <dbReference type="ChEBI" id="CHEBI:57783"/>
    </ligand>
</feature>